<feature type="region of interest" description="Disordered" evidence="1">
    <location>
        <begin position="311"/>
        <end position="369"/>
    </location>
</feature>
<feature type="region of interest" description="Disordered" evidence="1">
    <location>
        <begin position="45"/>
        <end position="65"/>
    </location>
</feature>
<keyword evidence="3" id="KW-1185">Reference proteome</keyword>
<gene>
    <name evidence="2" type="primary">Contig11617.g12439</name>
    <name evidence="2" type="ORF">STYLEM_4748</name>
</gene>
<organism evidence="2 3">
    <name type="scientific">Stylonychia lemnae</name>
    <name type="common">Ciliate</name>
    <dbReference type="NCBI Taxonomy" id="5949"/>
    <lineage>
        <taxon>Eukaryota</taxon>
        <taxon>Sar</taxon>
        <taxon>Alveolata</taxon>
        <taxon>Ciliophora</taxon>
        <taxon>Intramacronucleata</taxon>
        <taxon>Spirotrichea</taxon>
        <taxon>Stichotrichia</taxon>
        <taxon>Sporadotrichida</taxon>
        <taxon>Oxytrichidae</taxon>
        <taxon>Stylonychinae</taxon>
        <taxon>Stylonychia</taxon>
    </lineage>
</organism>
<accession>A0A078A2I8</accession>
<feature type="compositionally biased region" description="Low complexity" evidence="1">
    <location>
        <begin position="351"/>
        <end position="363"/>
    </location>
</feature>
<evidence type="ECO:0000256" key="1">
    <source>
        <dbReference type="SAM" id="MobiDB-lite"/>
    </source>
</evidence>
<dbReference type="OrthoDB" id="429991at2759"/>
<reference evidence="2 3" key="1">
    <citation type="submission" date="2014-06" db="EMBL/GenBank/DDBJ databases">
        <authorList>
            <person name="Swart Estienne"/>
        </authorList>
    </citation>
    <scope>NUCLEOTIDE SEQUENCE [LARGE SCALE GENOMIC DNA]</scope>
    <source>
        <strain evidence="2 3">130c</strain>
    </source>
</reference>
<feature type="compositionally biased region" description="Polar residues" evidence="1">
    <location>
        <begin position="313"/>
        <end position="333"/>
    </location>
</feature>
<dbReference type="Pfam" id="PF07004">
    <property type="entry name" value="SHIPPO-rpt"/>
    <property type="match status" value="2"/>
</dbReference>
<dbReference type="EMBL" id="CCKQ01004591">
    <property type="protein sequence ID" value="CDW75753.1"/>
    <property type="molecule type" value="Genomic_DNA"/>
</dbReference>
<name>A0A078A2I8_STYLE</name>
<dbReference type="Proteomes" id="UP000039865">
    <property type="component" value="Unassembled WGS sequence"/>
</dbReference>
<dbReference type="InParanoid" id="A0A078A2I8"/>
<dbReference type="InterPro" id="IPR051291">
    <property type="entry name" value="CIMAP"/>
</dbReference>
<evidence type="ECO:0000313" key="2">
    <source>
        <dbReference type="EMBL" id="CDW75753.1"/>
    </source>
</evidence>
<dbReference type="AlphaFoldDB" id="A0A078A2I8"/>
<dbReference type="InterPro" id="IPR010736">
    <property type="entry name" value="SHIPPO-rpt"/>
</dbReference>
<evidence type="ECO:0000313" key="3">
    <source>
        <dbReference type="Proteomes" id="UP000039865"/>
    </source>
</evidence>
<feature type="compositionally biased region" description="Basic and acidic residues" evidence="1">
    <location>
        <begin position="45"/>
        <end position="56"/>
    </location>
</feature>
<evidence type="ECO:0008006" key="4">
    <source>
        <dbReference type="Google" id="ProtNLM"/>
    </source>
</evidence>
<sequence>MSVLISNFQEISNSNRFRSITHVNTPVIGYDLPSTITKQGTKFGIDCRKDPFRPQGERTPSPTSYQLRSSFDLLQNSKSTSLQKSVNQSKSQSNGFFYAPRESYAKVVSPTKWNYYINNEFVPGPGQYDPVTSFNALKAGPRFSIKPKASQNMFKIDQNPGPGTYENVGIAPDGQYAINNYKSFNGPFFKKQIIEKNRIGIEKSPGPGQYFNEQGKDQSHYESVIFKGKPTTKFGTSKRDVFKSRSHTPGPGVYKLPSDFGHYVSKNSVESQLKSIYDQRHVKIQSIKPSVYLDMQLQKAQVQSRIKRKLKNKSFSYNNQQQSPYLDQNKSFNQQQIQQSQSIYGGIMGKNNNHSHNNETSTTAYHTADSRFPSAYDQANLTIN</sequence>
<protein>
    <recommendedName>
        <fullName evidence="4">Sperm-tail PG-rich repeat protein</fullName>
    </recommendedName>
</protein>
<feature type="compositionally biased region" description="Low complexity" evidence="1">
    <location>
        <begin position="334"/>
        <end position="343"/>
    </location>
</feature>
<proteinExistence type="predicted"/>
<dbReference type="PANTHER" id="PTHR21580">
    <property type="entry name" value="SHIPPO-1-RELATED"/>
    <property type="match status" value="1"/>
</dbReference>